<dbReference type="RefSeq" id="WP_126803849.1">
    <property type="nucleotide sequence ID" value="NZ_PIPL01000001.1"/>
</dbReference>
<keyword evidence="2" id="KW-0732">Signal</keyword>
<feature type="signal peptide" evidence="2">
    <location>
        <begin position="1"/>
        <end position="24"/>
    </location>
</feature>
<evidence type="ECO:0000313" key="4">
    <source>
        <dbReference type="Proteomes" id="UP000288293"/>
    </source>
</evidence>
<reference evidence="3 4" key="1">
    <citation type="journal article" date="2011" name="Front. Microbiol.">
        <title>Genomic signatures of strain selection and enhancement in Bacillus atrophaeus var. globigii, a historical biowarfare simulant.</title>
        <authorList>
            <person name="Gibbons H.S."/>
            <person name="Broomall S.M."/>
            <person name="McNew L.A."/>
            <person name="Daligault H."/>
            <person name="Chapman C."/>
            <person name="Bruce D."/>
            <person name="Karavis M."/>
            <person name="Krepps M."/>
            <person name="McGregor P.A."/>
            <person name="Hong C."/>
            <person name="Park K.H."/>
            <person name="Akmal A."/>
            <person name="Feldman A."/>
            <person name="Lin J.S."/>
            <person name="Chang W.E."/>
            <person name="Higgs B.W."/>
            <person name="Demirev P."/>
            <person name="Lindquist J."/>
            <person name="Liem A."/>
            <person name="Fochler E."/>
            <person name="Read T.D."/>
            <person name="Tapia R."/>
            <person name="Johnson S."/>
            <person name="Bishop-Lilly K.A."/>
            <person name="Detter C."/>
            <person name="Han C."/>
            <person name="Sozhamannan S."/>
            <person name="Rosenzweig C.N."/>
            <person name="Skowronski E.W."/>
        </authorList>
    </citation>
    <scope>NUCLEOTIDE SEQUENCE [LARGE SCALE GENOMIC DNA]</scope>
    <source>
        <strain evidence="3 4">MLST1</strain>
    </source>
</reference>
<gene>
    <name evidence="3" type="ORF">CWE09_10185</name>
</gene>
<feature type="coiled-coil region" evidence="1">
    <location>
        <begin position="25"/>
        <end position="83"/>
    </location>
</feature>
<keyword evidence="4" id="KW-1185">Reference proteome</keyword>
<organism evidence="3 4">
    <name type="scientific">Aliidiomarina minuta</name>
    <dbReference type="NCBI Taxonomy" id="880057"/>
    <lineage>
        <taxon>Bacteria</taxon>
        <taxon>Pseudomonadati</taxon>
        <taxon>Pseudomonadota</taxon>
        <taxon>Gammaproteobacteria</taxon>
        <taxon>Alteromonadales</taxon>
        <taxon>Idiomarinaceae</taxon>
        <taxon>Aliidiomarina</taxon>
    </lineage>
</organism>
<evidence type="ECO:0000256" key="1">
    <source>
        <dbReference type="SAM" id="Coils"/>
    </source>
</evidence>
<dbReference type="EMBL" id="PIPL01000001">
    <property type="protein sequence ID" value="RUO27037.1"/>
    <property type="molecule type" value="Genomic_DNA"/>
</dbReference>
<feature type="chain" id="PRO_5019387849" evidence="2">
    <location>
        <begin position="25"/>
        <end position="89"/>
    </location>
</feature>
<dbReference type="SUPFAM" id="SSF57997">
    <property type="entry name" value="Tropomyosin"/>
    <property type="match status" value="1"/>
</dbReference>
<keyword evidence="1" id="KW-0175">Coiled coil</keyword>
<dbReference type="PROSITE" id="PS51257">
    <property type="entry name" value="PROKAR_LIPOPROTEIN"/>
    <property type="match status" value="1"/>
</dbReference>
<accession>A0A432WA48</accession>
<comment type="caution">
    <text evidence="3">The sequence shown here is derived from an EMBL/GenBank/DDBJ whole genome shotgun (WGS) entry which is preliminary data.</text>
</comment>
<evidence type="ECO:0000256" key="2">
    <source>
        <dbReference type="SAM" id="SignalP"/>
    </source>
</evidence>
<sequence length="89" mass="10194">MKRVNIKSGLILGLLTLGLMTGCASQTQQDEISQLRADLRSAERAAESAENCERQVEELRQRAEQAEDRAEELERRMQRMEERMQGSKT</sequence>
<protein>
    <submittedName>
        <fullName evidence="3">Uncharacterized protein</fullName>
    </submittedName>
</protein>
<proteinExistence type="predicted"/>
<dbReference type="AlphaFoldDB" id="A0A432WA48"/>
<dbReference type="Proteomes" id="UP000288293">
    <property type="component" value="Unassembled WGS sequence"/>
</dbReference>
<dbReference type="Gene3D" id="3.90.20.10">
    <property type="match status" value="1"/>
</dbReference>
<name>A0A432WA48_9GAMM</name>
<evidence type="ECO:0000313" key="3">
    <source>
        <dbReference type="EMBL" id="RUO27037.1"/>
    </source>
</evidence>